<evidence type="ECO:0000259" key="1">
    <source>
        <dbReference type="Pfam" id="PF19054"/>
    </source>
</evidence>
<dbReference type="EMBL" id="LFBV01000008">
    <property type="protein sequence ID" value="OKH91818.1"/>
    <property type="molecule type" value="Genomic_DNA"/>
</dbReference>
<proteinExistence type="predicted"/>
<keyword evidence="3" id="KW-1185">Reference proteome</keyword>
<dbReference type="InterPro" id="IPR001387">
    <property type="entry name" value="Cro/C1-type_HTH"/>
</dbReference>
<organism evidence="2 3">
    <name type="scientific">Streptomyces uncialis</name>
    <dbReference type="NCBI Taxonomy" id="1048205"/>
    <lineage>
        <taxon>Bacteria</taxon>
        <taxon>Bacillati</taxon>
        <taxon>Actinomycetota</taxon>
        <taxon>Actinomycetes</taxon>
        <taxon>Kitasatosporales</taxon>
        <taxon>Streptomycetaceae</taxon>
        <taxon>Streptomyces</taxon>
    </lineage>
</organism>
<name>A0A1Q4V1V1_9ACTN</name>
<dbReference type="InterPro" id="IPR010982">
    <property type="entry name" value="Lambda_DNA-bd_dom_sf"/>
</dbReference>
<dbReference type="GeneID" id="96794541"/>
<dbReference type="AlphaFoldDB" id="A0A1Q4V1V1"/>
<gene>
    <name evidence="2" type="ORF">AB852_26500</name>
</gene>
<feature type="domain" description="DUF5753" evidence="1">
    <location>
        <begin position="101"/>
        <end position="283"/>
    </location>
</feature>
<protein>
    <submittedName>
        <fullName evidence="2">DNA-binding protein</fullName>
    </submittedName>
</protein>
<evidence type="ECO:0000313" key="3">
    <source>
        <dbReference type="Proteomes" id="UP000186455"/>
    </source>
</evidence>
<comment type="caution">
    <text evidence="2">The sequence shown here is derived from an EMBL/GenBank/DDBJ whole genome shotgun (WGS) entry which is preliminary data.</text>
</comment>
<dbReference type="SUPFAM" id="SSF47413">
    <property type="entry name" value="lambda repressor-like DNA-binding domains"/>
    <property type="match status" value="1"/>
</dbReference>
<evidence type="ECO:0000313" key="2">
    <source>
        <dbReference type="EMBL" id="OKH91818.1"/>
    </source>
</evidence>
<dbReference type="InterPro" id="IPR043917">
    <property type="entry name" value="DUF5753"/>
</dbReference>
<accession>A0A1Q4V1V1</accession>
<dbReference type="Proteomes" id="UP000186455">
    <property type="component" value="Unassembled WGS sequence"/>
</dbReference>
<keyword evidence="2" id="KW-0238">DNA-binding</keyword>
<dbReference type="Pfam" id="PF13560">
    <property type="entry name" value="HTH_31"/>
    <property type="match status" value="1"/>
</dbReference>
<dbReference type="RefSeq" id="WP_073792816.1">
    <property type="nucleotide sequence ID" value="NZ_CP109583.1"/>
</dbReference>
<dbReference type="STRING" id="1048205.AB852_26500"/>
<dbReference type="CDD" id="cd00093">
    <property type="entry name" value="HTH_XRE"/>
    <property type="match status" value="1"/>
</dbReference>
<dbReference type="GO" id="GO:0003677">
    <property type="term" value="F:DNA binding"/>
    <property type="evidence" value="ECO:0007669"/>
    <property type="project" value="UniProtKB-KW"/>
</dbReference>
<sequence length="304" mass="33660">MSGKSVSTVPRRQLGRSLRQLRERAGVTLRAASQRFEWSETKMWRIETGRSPVRALDVQMMCGAYEADEAVTSALMELAREAKTPSWWQDFAGTVPGRFDVFAGLESSASHIDSYESDVMPGLLQTGDYVRAVVRTRFPDLPSDEVEGRVAFRMARQAILTGRRPPVVRIALSETVLRRPMGDGRVMAVQLAHLVYMAGLPRITIRVIPLAAAVHPGSLAGAFVIMRFPPALGGVQEPTTVYGDTYTGGYYHDKQAEVEQYTEAFEGIWSTAQDEDTSRRVLADTARSYQDGPLGQIHAQHSRS</sequence>
<reference evidence="2 3" key="1">
    <citation type="submission" date="2015-06" db="EMBL/GenBank/DDBJ databases">
        <title>Cloning and characterization of the uncialamcin biosynthetic gene cluster.</title>
        <authorList>
            <person name="Yan X."/>
            <person name="Huang T."/>
            <person name="Ge H."/>
            <person name="Shen B."/>
        </authorList>
    </citation>
    <scope>NUCLEOTIDE SEQUENCE [LARGE SCALE GENOMIC DNA]</scope>
    <source>
        <strain evidence="2 3">DCA2648</strain>
    </source>
</reference>
<dbReference type="Pfam" id="PF19054">
    <property type="entry name" value="DUF5753"/>
    <property type="match status" value="1"/>
</dbReference>
<dbReference type="Gene3D" id="1.10.260.40">
    <property type="entry name" value="lambda repressor-like DNA-binding domains"/>
    <property type="match status" value="1"/>
</dbReference>